<dbReference type="OrthoDB" id="289446at2"/>
<accession>A0A5C6CFI5</accession>
<organism evidence="1 2">
    <name type="scientific">Novipirellula galeiformis</name>
    <dbReference type="NCBI Taxonomy" id="2528004"/>
    <lineage>
        <taxon>Bacteria</taxon>
        <taxon>Pseudomonadati</taxon>
        <taxon>Planctomycetota</taxon>
        <taxon>Planctomycetia</taxon>
        <taxon>Pirellulales</taxon>
        <taxon>Pirellulaceae</taxon>
        <taxon>Novipirellula</taxon>
    </lineage>
</organism>
<evidence type="ECO:0000313" key="2">
    <source>
        <dbReference type="Proteomes" id="UP000316304"/>
    </source>
</evidence>
<keyword evidence="2" id="KW-1185">Reference proteome</keyword>
<dbReference type="RefSeq" id="WP_146594847.1">
    <property type="nucleotide sequence ID" value="NZ_SJPT01000004.1"/>
</dbReference>
<reference evidence="1 2" key="1">
    <citation type="submission" date="2019-02" db="EMBL/GenBank/DDBJ databases">
        <title>Deep-cultivation of Planctomycetes and their phenomic and genomic characterization uncovers novel biology.</title>
        <authorList>
            <person name="Wiegand S."/>
            <person name="Jogler M."/>
            <person name="Boedeker C."/>
            <person name="Pinto D."/>
            <person name="Vollmers J."/>
            <person name="Rivas-Marin E."/>
            <person name="Kohn T."/>
            <person name="Peeters S.H."/>
            <person name="Heuer A."/>
            <person name="Rast P."/>
            <person name="Oberbeckmann S."/>
            <person name="Bunk B."/>
            <person name="Jeske O."/>
            <person name="Meyerdierks A."/>
            <person name="Storesund J.E."/>
            <person name="Kallscheuer N."/>
            <person name="Luecker S."/>
            <person name="Lage O.M."/>
            <person name="Pohl T."/>
            <person name="Merkel B.J."/>
            <person name="Hornburger P."/>
            <person name="Mueller R.-W."/>
            <person name="Bruemmer F."/>
            <person name="Labrenz M."/>
            <person name="Spormann A.M."/>
            <person name="Op Den Camp H."/>
            <person name="Overmann J."/>
            <person name="Amann R."/>
            <person name="Jetten M.S.M."/>
            <person name="Mascher T."/>
            <person name="Medema M.H."/>
            <person name="Devos D.P."/>
            <person name="Kaster A.-K."/>
            <person name="Ovreas L."/>
            <person name="Rohde M."/>
            <person name="Galperin M.Y."/>
            <person name="Jogler C."/>
        </authorList>
    </citation>
    <scope>NUCLEOTIDE SEQUENCE [LARGE SCALE GENOMIC DNA]</scope>
    <source>
        <strain evidence="1 2">Pla52o</strain>
    </source>
</reference>
<protein>
    <submittedName>
        <fullName evidence="1">Uncharacterized protein</fullName>
    </submittedName>
</protein>
<evidence type="ECO:0000313" key="1">
    <source>
        <dbReference type="EMBL" id="TWU23058.1"/>
    </source>
</evidence>
<dbReference type="EMBL" id="SJPT01000004">
    <property type="protein sequence ID" value="TWU23058.1"/>
    <property type="molecule type" value="Genomic_DNA"/>
</dbReference>
<dbReference type="Proteomes" id="UP000316304">
    <property type="component" value="Unassembled WGS sequence"/>
</dbReference>
<comment type="caution">
    <text evidence="1">The sequence shown here is derived from an EMBL/GenBank/DDBJ whole genome shotgun (WGS) entry which is preliminary data.</text>
</comment>
<name>A0A5C6CFI5_9BACT</name>
<gene>
    <name evidence="1" type="ORF">Pla52o_25920</name>
</gene>
<sequence>MKRFHVYFYGPDANALRSTFEQAASRLESLPKLFFELDGSFVWSPDRSQQIDGMLYDAQDQIQYVDLQGQCSLESWRKLITAIVGGPSEDCVVMVIPTRELKILPAFEQSIWGV</sequence>
<dbReference type="AlphaFoldDB" id="A0A5C6CFI5"/>
<proteinExistence type="predicted"/>